<evidence type="ECO:0000256" key="3">
    <source>
        <dbReference type="ARBA" id="ARBA00023163"/>
    </source>
</evidence>
<keyword evidence="4" id="KW-0597">Phosphoprotein</keyword>
<dbReference type="EMBL" id="SIRE01000016">
    <property type="protein sequence ID" value="TBL75666.1"/>
    <property type="molecule type" value="Genomic_DNA"/>
</dbReference>
<dbReference type="Gene3D" id="1.10.10.60">
    <property type="entry name" value="Homeodomain-like"/>
    <property type="match status" value="2"/>
</dbReference>
<keyword evidence="5" id="KW-0175">Coiled coil</keyword>
<evidence type="ECO:0000256" key="2">
    <source>
        <dbReference type="ARBA" id="ARBA00023125"/>
    </source>
</evidence>
<dbReference type="SUPFAM" id="SSF46689">
    <property type="entry name" value="Homeodomain-like"/>
    <property type="match status" value="2"/>
</dbReference>
<gene>
    <name evidence="8" type="ORF">EYB31_21980</name>
</gene>
<reference evidence="8 9" key="1">
    <citation type="submission" date="2019-02" db="EMBL/GenBank/DDBJ databases">
        <title>Paenibacillus sp. nov., isolated from surface-sterilized tissue of Thalictrum simplex L.</title>
        <authorList>
            <person name="Tuo L."/>
        </authorList>
    </citation>
    <scope>NUCLEOTIDE SEQUENCE [LARGE SCALE GENOMIC DNA]</scope>
    <source>
        <strain evidence="8 9">N2SHLJ1</strain>
    </source>
</reference>
<dbReference type="GO" id="GO:0000160">
    <property type="term" value="P:phosphorelay signal transduction system"/>
    <property type="evidence" value="ECO:0007669"/>
    <property type="project" value="InterPro"/>
</dbReference>
<dbReference type="InterPro" id="IPR009057">
    <property type="entry name" value="Homeodomain-like_sf"/>
</dbReference>
<dbReference type="SMART" id="SM00448">
    <property type="entry name" value="REC"/>
    <property type="match status" value="1"/>
</dbReference>
<dbReference type="InterPro" id="IPR020449">
    <property type="entry name" value="Tscrpt_reg_AraC-type_HTH"/>
</dbReference>
<evidence type="ECO:0000313" key="9">
    <source>
        <dbReference type="Proteomes" id="UP000293142"/>
    </source>
</evidence>
<sequence>MIKVLIVDDERMIKMSMRSVIETEAEGFVVVAEADDGREALALAEYHQPDIIITDIRMSVMDGLALIHELRARHSPAEFVIVSGYADFEYARSALRYHVTDYLLKPIHYENLLSILNKIKTRLSQEGLHNANWNKWVLDSKAYAEQAARAIWNIREEELNAELERMKADLQAEASEDTSFMAKKYRHYFSLFCERMELVSHNAITLPSAVDWNHTSDWLAIYEHIRAIMTDLMESVRANRMILSQRHMMRDVLAYIEQHLDNPRLSLKDAADYCGLSANYFGSLFKKTTGESFLQYLTKIRINRAKSLLLQPFAKVYEIGLIVGFEDYSHFSKIFKKQTGFSPTAYRKSADFLVHDEN</sequence>
<dbReference type="PANTHER" id="PTHR43280">
    <property type="entry name" value="ARAC-FAMILY TRANSCRIPTIONAL REGULATOR"/>
    <property type="match status" value="1"/>
</dbReference>
<feature type="domain" description="Response regulatory" evidence="7">
    <location>
        <begin position="3"/>
        <end position="120"/>
    </location>
</feature>
<feature type="coiled-coil region" evidence="5">
    <location>
        <begin position="149"/>
        <end position="176"/>
    </location>
</feature>
<dbReference type="InterPro" id="IPR011006">
    <property type="entry name" value="CheY-like_superfamily"/>
</dbReference>
<feature type="domain" description="HTH araC/xylS-type" evidence="6">
    <location>
        <begin position="250"/>
        <end position="349"/>
    </location>
</feature>
<dbReference type="Pfam" id="PF00072">
    <property type="entry name" value="Response_reg"/>
    <property type="match status" value="1"/>
</dbReference>
<keyword evidence="2" id="KW-0238">DNA-binding</keyword>
<dbReference type="CDD" id="cd17536">
    <property type="entry name" value="REC_YesN-like"/>
    <property type="match status" value="1"/>
</dbReference>
<dbReference type="InterPro" id="IPR001789">
    <property type="entry name" value="Sig_transdc_resp-reg_receiver"/>
</dbReference>
<evidence type="ECO:0000259" key="6">
    <source>
        <dbReference type="PROSITE" id="PS01124"/>
    </source>
</evidence>
<evidence type="ECO:0000256" key="1">
    <source>
        <dbReference type="ARBA" id="ARBA00023015"/>
    </source>
</evidence>
<dbReference type="PROSITE" id="PS00041">
    <property type="entry name" value="HTH_ARAC_FAMILY_1"/>
    <property type="match status" value="1"/>
</dbReference>
<accession>A0A4Q9DL58</accession>
<dbReference type="SUPFAM" id="SSF52172">
    <property type="entry name" value="CheY-like"/>
    <property type="match status" value="1"/>
</dbReference>
<evidence type="ECO:0000259" key="7">
    <source>
        <dbReference type="PROSITE" id="PS50110"/>
    </source>
</evidence>
<dbReference type="OrthoDB" id="9788446at2"/>
<feature type="modified residue" description="4-aspartylphosphate" evidence="4">
    <location>
        <position position="55"/>
    </location>
</feature>
<keyword evidence="3" id="KW-0804">Transcription</keyword>
<dbReference type="RefSeq" id="WP_131015577.1">
    <property type="nucleotide sequence ID" value="NZ_SIRE01000016.1"/>
</dbReference>
<organism evidence="8 9">
    <name type="scientific">Paenibacillus thalictri</name>
    <dbReference type="NCBI Taxonomy" id="2527873"/>
    <lineage>
        <taxon>Bacteria</taxon>
        <taxon>Bacillati</taxon>
        <taxon>Bacillota</taxon>
        <taxon>Bacilli</taxon>
        <taxon>Bacillales</taxon>
        <taxon>Paenibacillaceae</taxon>
        <taxon>Paenibacillus</taxon>
    </lineage>
</organism>
<dbReference type="AlphaFoldDB" id="A0A4Q9DL58"/>
<dbReference type="PROSITE" id="PS50110">
    <property type="entry name" value="RESPONSE_REGULATORY"/>
    <property type="match status" value="1"/>
</dbReference>
<dbReference type="GO" id="GO:0003700">
    <property type="term" value="F:DNA-binding transcription factor activity"/>
    <property type="evidence" value="ECO:0007669"/>
    <property type="project" value="InterPro"/>
</dbReference>
<dbReference type="PRINTS" id="PR00032">
    <property type="entry name" value="HTHARAC"/>
</dbReference>
<dbReference type="PROSITE" id="PS01124">
    <property type="entry name" value="HTH_ARAC_FAMILY_2"/>
    <property type="match status" value="1"/>
</dbReference>
<dbReference type="InterPro" id="IPR018062">
    <property type="entry name" value="HTH_AraC-typ_CS"/>
</dbReference>
<protein>
    <submittedName>
        <fullName evidence="8">Response regulator</fullName>
    </submittedName>
</protein>
<dbReference type="Pfam" id="PF12833">
    <property type="entry name" value="HTH_18"/>
    <property type="match status" value="1"/>
</dbReference>
<keyword evidence="1" id="KW-0805">Transcription regulation</keyword>
<dbReference type="InterPro" id="IPR018060">
    <property type="entry name" value="HTH_AraC"/>
</dbReference>
<dbReference type="Gene3D" id="3.40.50.2300">
    <property type="match status" value="1"/>
</dbReference>
<dbReference type="Proteomes" id="UP000293142">
    <property type="component" value="Unassembled WGS sequence"/>
</dbReference>
<dbReference type="SMART" id="SM00342">
    <property type="entry name" value="HTH_ARAC"/>
    <property type="match status" value="1"/>
</dbReference>
<name>A0A4Q9DL58_9BACL</name>
<dbReference type="GO" id="GO:0043565">
    <property type="term" value="F:sequence-specific DNA binding"/>
    <property type="evidence" value="ECO:0007669"/>
    <property type="project" value="InterPro"/>
</dbReference>
<comment type="caution">
    <text evidence="8">The sequence shown here is derived from an EMBL/GenBank/DDBJ whole genome shotgun (WGS) entry which is preliminary data.</text>
</comment>
<evidence type="ECO:0000313" key="8">
    <source>
        <dbReference type="EMBL" id="TBL75666.1"/>
    </source>
</evidence>
<keyword evidence="9" id="KW-1185">Reference proteome</keyword>
<dbReference type="PANTHER" id="PTHR43280:SF28">
    <property type="entry name" value="HTH-TYPE TRANSCRIPTIONAL ACTIVATOR RHAS"/>
    <property type="match status" value="1"/>
</dbReference>
<proteinExistence type="predicted"/>
<evidence type="ECO:0000256" key="4">
    <source>
        <dbReference type="PROSITE-ProRule" id="PRU00169"/>
    </source>
</evidence>
<evidence type="ECO:0000256" key="5">
    <source>
        <dbReference type="SAM" id="Coils"/>
    </source>
</evidence>